<evidence type="ECO:0000313" key="1">
    <source>
        <dbReference type="EMBL" id="KAJ3566660.1"/>
    </source>
</evidence>
<dbReference type="GO" id="GO:0005737">
    <property type="term" value="C:cytoplasm"/>
    <property type="evidence" value="ECO:0007669"/>
    <property type="project" value="TreeGrafter"/>
</dbReference>
<dbReference type="AlphaFoldDB" id="A0AAD5VQ98"/>
<comment type="caution">
    <text evidence="1">The sequence shown here is derived from an EMBL/GenBank/DDBJ whole genome shotgun (WGS) entry which is preliminary data.</text>
</comment>
<dbReference type="InterPro" id="IPR029033">
    <property type="entry name" value="His_PPase_superfam"/>
</dbReference>
<dbReference type="EMBL" id="JANIEX010000470">
    <property type="protein sequence ID" value="KAJ3566660.1"/>
    <property type="molecule type" value="Genomic_DNA"/>
</dbReference>
<gene>
    <name evidence="1" type="ORF">NP233_g6866</name>
</gene>
<dbReference type="SUPFAM" id="SSF53254">
    <property type="entry name" value="Phosphoglycerate mutase-like"/>
    <property type="match status" value="2"/>
</dbReference>
<dbReference type="GO" id="GO:0016791">
    <property type="term" value="F:phosphatase activity"/>
    <property type="evidence" value="ECO:0007669"/>
    <property type="project" value="TreeGrafter"/>
</dbReference>
<dbReference type="PANTHER" id="PTHR48100:SF1">
    <property type="entry name" value="HISTIDINE PHOSPHATASE FAMILY PROTEIN-RELATED"/>
    <property type="match status" value="1"/>
</dbReference>
<evidence type="ECO:0008006" key="3">
    <source>
        <dbReference type="Google" id="ProtNLM"/>
    </source>
</evidence>
<evidence type="ECO:0000313" key="2">
    <source>
        <dbReference type="Proteomes" id="UP001213000"/>
    </source>
</evidence>
<dbReference type="InterPro" id="IPR050275">
    <property type="entry name" value="PGM_Phosphatase"/>
</dbReference>
<reference evidence="1" key="1">
    <citation type="submission" date="2022-07" db="EMBL/GenBank/DDBJ databases">
        <title>Genome Sequence of Leucocoprinus birnbaumii.</title>
        <authorList>
            <person name="Buettner E."/>
        </authorList>
    </citation>
    <scope>NUCLEOTIDE SEQUENCE</scope>
    <source>
        <strain evidence="1">VT141</strain>
    </source>
</reference>
<dbReference type="PANTHER" id="PTHR48100">
    <property type="entry name" value="BROAD-SPECIFICITY PHOSPHATASE YOR283W-RELATED"/>
    <property type="match status" value="1"/>
</dbReference>
<dbReference type="Proteomes" id="UP001213000">
    <property type="component" value="Unassembled WGS sequence"/>
</dbReference>
<keyword evidence="2" id="KW-1185">Reference proteome</keyword>
<dbReference type="InterPro" id="IPR013078">
    <property type="entry name" value="His_Pase_superF_clade-1"/>
</dbReference>
<sequence length="458" mass="52883">MGLIDDSPERWANFKRRVQTLNSELRKEKAEAKVFFFARHGQGWHNVAEAKYGTIYWDEVMSKKYGDDEITWGPDPELTEIGVNQANEAKDGWRAELPFDITLPEKLYSSPLTRAMDTLRITFDGNIMGDVKDKREVVILENCREENGIHTCDKRRSRSWIHGRFPEFTFEKGFEEEDVLWDPDVRENKTEVADRARKVLDYIFDKDTSLTYISVTAHGGIINGFLQAIGRQPFALATGGFDLQLITLQILPGFGLLDKTPQRWLNLKQKIQELNDSAKLGESFKLLFFCRHDMLSHWARINGDREITWGPDSDLTIEGVNQALHIKNEWEKELSFGIPALDKIYTSPLTRALKTCNIAFGGMKKDHCSVPILVVENCREENGVHTYDKRRSRTYITRHFPTFHIEDGFSEEDRLWLPDARETKAQMAVRAQSVLDMIFDEQPALTREAQRLLCAFFP</sequence>
<protein>
    <recommendedName>
        <fullName evidence="3">Phosphoglycerate mutase</fullName>
    </recommendedName>
</protein>
<accession>A0AAD5VQ98</accession>
<proteinExistence type="predicted"/>
<organism evidence="1 2">
    <name type="scientific">Leucocoprinus birnbaumii</name>
    <dbReference type="NCBI Taxonomy" id="56174"/>
    <lineage>
        <taxon>Eukaryota</taxon>
        <taxon>Fungi</taxon>
        <taxon>Dikarya</taxon>
        <taxon>Basidiomycota</taxon>
        <taxon>Agaricomycotina</taxon>
        <taxon>Agaricomycetes</taxon>
        <taxon>Agaricomycetidae</taxon>
        <taxon>Agaricales</taxon>
        <taxon>Agaricineae</taxon>
        <taxon>Agaricaceae</taxon>
        <taxon>Leucocoprinus</taxon>
    </lineage>
</organism>
<dbReference type="Gene3D" id="3.40.50.1240">
    <property type="entry name" value="Phosphoglycerate mutase-like"/>
    <property type="match status" value="2"/>
</dbReference>
<dbReference type="CDD" id="cd07067">
    <property type="entry name" value="HP_PGM_like"/>
    <property type="match status" value="2"/>
</dbReference>
<dbReference type="Pfam" id="PF00300">
    <property type="entry name" value="His_Phos_1"/>
    <property type="match status" value="2"/>
</dbReference>
<dbReference type="SMART" id="SM00855">
    <property type="entry name" value="PGAM"/>
    <property type="match status" value="1"/>
</dbReference>
<name>A0AAD5VQ98_9AGAR</name>